<evidence type="ECO:0000256" key="2">
    <source>
        <dbReference type="ARBA" id="ARBA00023134"/>
    </source>
</evidence>
<dbReference type="GO" id="GO:0005525">
    <property type="term" value="F:GTP binding"/>
    <property type="evidence" value="ECO:0007669"/>
    <property type="project" value="UniProtKB-KW"/>
</dbReference>
<evidence type="ECO:0000256" key="1">
    <source>
        <dbReference type="ARBA" id="ARBA00022741"/>
    </source>
</evidence>
<dbReference type="InterPro" id="IPR003008">
    <property type="entry name" value="Tubulin_FtsZ_GTPase"/>
</dbReference>
<keyword evidence="1" id="KW-0547">Nucleotide-binding</keyword>
<dbReference type="GO" id="GO:0051301">
    <property type="term" value="P:cell division"/>
    <property type="evidence" value="ECO:0007669"/>
    <property type="project" value="UniProtKB-KW"/>
</dbReference>
<organism evidence="4">
    <name type="scientific">hydrothermal vent metagenome</name>
    <dbReference type="NCBI Taxonomy" id="652676"/>
    <lineage>
        <taxon>unclassified sequences</taxon>
        <taxon>metagenomes</taxon>
        <taxon>ecological metagenomes</taxon>
    </lineage>
</organism>
<dbReference type="SMART" id="SM00864">
    <property type="entry name" value="Tubulin"/>
    <property type="match status" value="1"/>
</dbReference>
<keyword evidence="2" id="KW-0342">GTP-binding</keyword>
<proteinExistence type="predicted"/>
<dbReference type="PANTHER" id="PTHR30314:SF3">
    <property type="entry name" value="MITOCHONDRIAL DIVISION PROTEIN FSZA"/>
    <property type="match status" value="1"/>
</dbReference>
<dbReference type="Gene3D" id="3.40.50.1440">
    <property type="entry name" value="Tubulin/FtsZ, GTPase domain"/>
    <property type="match status" value="1"/>
</dbReference>
<dbReference type="GO" id="GO:0003924">
    <property type="term" value="F:GTPase activity"/>
    <property type="evidence" value="ECO:0007669"/>
    <property type="project" value="InterPro"/>
</dbReference>
<gene>
    <name evidence="4" type="ORF">MNB_SM-5-24</name>
</gene>
<name>A0A1W1CA46_9ZZZZ</name>
<dbReference type="Pfam" id="PF00091">
    <property type="entry name" value="Tubulin"/>
    <property type="match status" value="1"/>
</dbReference>
<dbReference type="InterPro" id="IPR036525">
    <property type="entry name" value="Tubulin/FtsZ_GTPase_sf"/>
</dbReference>
<dbReference type="AlphaFoldDB" id="A0A1W1CA46"/>
<keyword evidence="4" id="KW-0131">Cell cycle</keyword>
<evidence type="ECO:0000259" key="3">
    <source>
        <dbReference type="SMART" id="SM00864"/>
    </source>
</evidence>
<sequence>MENLKVTEIVEKNGIKIVVIGVGGGGSNMVEHLLESDIADKVKLVSINTDRQALNNSNIPNKLQIGEKITGGKGAGMKPEVGKAAAMENYNEIKEMLSKF</sequence>
<protein>
    <submittedName>
        <fullName evidence="4">Cell division protein FtsZ</fullName>
        <ecNumber evidence="4">3.4.24.-</ecNumber>
    </submittedName>
</protein>
<dbReference type="GO" id="GO:0005737">
    <property type="term" value="C:cytoplasm"/>
    <property type="evidence" value="ECO:0007669"/>
    <property type="project" value="TreeGrafter"/>
</dbReference>
<keyword evidence="4" id="KW-0132">Cell division</keyword>
<accession>A0A1W1CA46</accession>
<dbReference type="PANTHER" id="PTHR30314">
    <property type="entry name" value="CELL DIVISION PROTEIN FTSZ-RELATED"/>
    <property type="match status" value="1"/>
</dbReference>
<dbReference type="InterPro" id="IPR045061">
    <property type="entry name" value="FtsZ/CetZ"/>
</dbReference>
<keyword evidence="4" id="KW-0378">Hydrolase</keyword>
<feature type="domain" description="Tubulin/FtsZ GTPase" evidence="3">
    <location>
        <begin position="16"/>
        <end position="98"/>
    </location>
</feature>
<dbReference type="SUPFAM" id="SSF52490">
    <property type="entry name" value="Tubulin nucleotide-binding domain-like"/>
    <property type="match status" value="1"/>
</dbReference>
<reference evidence="4" key="1">
    <citation type="submission" date="2016-10" db="EMBL/GenBank/DDBJ databases">
        <authorList>
            <person name="de Groot N.N."/>
        </authorList>
    </citation>
    <scope>NUCLEOTIDE SEQUENCE</scope>
</reference>
<evidence type="ECO:0000313" key="4">
    <source>
        <dbReference type="EMBL" id="SFV62629.1"/>
    </source>
</evidence>
<dbReference type="EMBL" id="FPHH01000067">
    <property type="protein sequence ID" value="SFV62629.1"/>
    <property type="molecule type" value="Genomic_DNA"/>
</dbReference>
<dbReference type="GO" id="GO:0032153">
    <property type="term" value="C:cell division site"/>
    <property type="evidence" value="ECO:0007669"/>
    <property type="project" value="TreeGrafter"/>
</dbReference>
<dbReference type="EC" id="3.4.24.-" evidence="4"/>